<dbReference type="SUPFAM" id="SSF53098">
    <property type="entry name" value="Ribonuclease H-like"/>
    <property type="match status" value="1"/>
</dbReference>
<dbReference type="PANTHER" id="PTHR23044">
    <property type="entry name" value="3'-5' EXONUCLEASE ERI1-RELATED"/>
    <property type="match status" value="1"/>
</dbReference>
<protein>
    <submittedName>
        <fullName evidence="8">Exonuclease RNAse T/DNA polymerase III</fullName>
    </submittedName>
</protein>
<evidence type="ECO:0000256" key="5">
    <source>
        <dbReference type="ARBA" id="ARBA00022833"/>
    </source>
</evidence>
<dbReference type="EMBL" id="MT418680">
    <property type="protein sequence ID" value="QKF94209.1"/>
    <property type="molecule type" value="Genomic_DNA"/>
</dbReference>
<dbReference type="PROSITE" id="PS50199">
    <property type="entry name" value="ZF_RANBP2_2"/>
    <property type="match status" value="2"/>
</dbReference>
<organism evidence="8 9">
    <name type="scientific">Fadolivirus FV1/VV64</name>
    <dbReference type="NCBI Taxonomy" id="3070911"/>
    <lineage>
        <taxon>Viruses</taxon>
        <taxon>Varidnaviria</taxon>
        <taxon>Bamfordvirae</taxon>
        <taxon>Nucleocytoviricota</taxon>
        <taxon>Megaviricetes</taxon>
        <taxon>Imitervirales</taxon>
        <taxon>Mimiviridae</taxon>
        <taxon>Klosneuvirinae</taxon>
        <taxon>Fadolivirus</taxon>
        <taxon>Fadolivirus algeromassiliense</taxon>
    </lineage>
</organism>
<dbReference type="Pfam" id="PF00929">
    <property type="entry name" value="RNase_T"/>
    <property type="match status" value="1"/>
</dbReference>
<evidence type="ECO:0000256" key="1">
    <source>
        <dbReference type="ARBA" id="ARBA00022722"/>
    </source>
</evidence>
<dbReference type="InterPro" id="IPR036397">
    <property type="entry name" value="RNaseH_sf"/>
</dbReference>
<dbReference type="Gene3D" id="3.30.420.10">
    <property type="entry name" value="Ribonuclease H-like superfamily/Ribonuclease H"/>
    <property type="match status" value="1"/>
</dbReference>
<keyword evidence="9" id="KW-1185">Reference proteome</keyword>
<dbReference type="InterPro" id="IPR012337">
    <property type="entry name" value="RNaseH-like_sf"/>
</dbReference>
<reference evidence="8 9" key="1">
    <citation type="submission" date="2020-04" db="EMBL/GenBank/DDBJ databases">
        <title>Advantages and limits of metagenomic assembly and binning of a giant virus.</title>
        <authorList>
            <person name="Schulz F."/>
            <person name="Andreani J."/>
            <person name="Francis R."/>
            <person name="Boudjemaa H."/>
            <person name="Bou Khalil J.Y."/>
            <person name="Lee J."/>
            <person name="La Scola B."/>
            <person name="Woyke T."/>
        </authorList>
    </citation>
    <scope>NUCLEOTIDE SEQUENCE [LARGE SCALE GENOMIC DNA]</scope>
    <source>
        <strain evidence="8 9">FV1/VV64</strain>
    </source>
</reference>
<keyword evidence="2" id="KW-0479">Metal-binding</keyword>
<name>A0A7D3UVI8_9VIRU</name>
<evidence type="ECO:0000256" key="4">
    <source>
        <dbReference type="ARBA" id="ARBA00022801"/>
    </source>
</evidence>
<proteinExistence type="predicted"/>
<dbReference type="GO" id="GO:0003676">
    <property type="term" value="F:nucleic acid binding"/>
    <property type="evidence" value="ECO:0007669"/>
    <property type="project" value="InterPro"/>
</dbReference>
<keyword evidence="3" id="KW-0863">Zinc-finger</keyword>
<dbReference type="Proteomes" id="UP001162001">
    <property type="component" value="Segment"/>
</dbReference>
<dbReference type="SUPFAM" id="SSF90209">
    <property type="entry name" value="Ran binding protein zinc finger-like"/>
    <property type="match status" value="2"/>
</dbReference>
<keyword evidence="1" id="KW-0540">Nuclease</keyword>
<dbReference type="InterPro" id="IPR051274">
    <property type="entry name" value="3-5_Exoribonuclease"/>
</dbReference>
<dbReference type="Gene3D" id="4.10.1060.10">
    <property type="entry name" value="Zinc finger, RanBP2-type"/>
    <property type="match status" value="2"/>
</dbReference>
<keyword evidence="5" id="KW-0862">Zinc</keyword>
<dbReference type="InterPro" id="IPR036443">
    <property type="entry name" value="Znf_RanBP2_sf"/>
</dbReference>
<keyword evidence="4" id="KW-0378">Hydrolase</keyword>
<dbReference type="GO" id="GO:0008270">
    <property type="term" value="F:zinc ion binding"/>
    <property type="evidence" value="ECO:0007669"/>
    <property type="project" value="UniProtKB-KW"/>
</dbReference>
<dbReference type="InterPro" id="IPR001876">
    <property type="entry name" value="Znf_RanBP2"/>
</dbReference>
<evidence type="ECO:0000313" key="8">
    <source>
        <dbReference type="EMBL" id="QKF94209.1"/>
    </source>
</evidence>
<evidence type="ECO:0000256" key="3">
    <source>
        <dbReference type="ARBA" id="ARBA00022771"/>
    </source>
</evidence>
<dbReference type="InterPro" id="IPR047201">
    <property type="entry name" value="ERI-1_3'hExo-like"/>
</dbReference>
<dbReference type="GO" id="GO:0000175">
    <property type="term" value="F:3'-5'-RNA exonuclease activity"/>
    <property type="evidence" value="ECO:0007669"/>
    <property type="project" value="InterPro"/>
</dbReference>
<evidence type="ECO:0000256" key="6">
    <source>
        <dbReference type="ARBA" id="ARBA00022839"/>
    </source>
</evidence>
<dbReference type="SMART" id="SM00479">
    <property type="entry name" value="EXOIII"/>
    <property type="match status" value="1"/>
</dbReference>
<gene>
    <name evidence="8" type="ORF">Fadolivirus_1_751</name>
</gene>
<keyword evidence="6 8" id="KW-0269">Exonuclease</keyword>
<accession>A0A7D3UVI8</accession>
<dbReference type="InterPro" id="IPR013520">
    <property type="entry name" value="Ribonucl_H"/>
</dbReference>
<evidence type="ECO:0000256" key="2">
    <source>
        <dbReference type="ARBA" id="ARBA00022723"/>
    </source>
</evidence>
<evidence type="ECO:0000313" key="9">
    <source>
        <dbReference type="Proteomes" id="UP001162001"/>
    </source>
</evidence>
<dbReference type="CDD" id="cd06133">
    <property type="entry name" value="ERI-1_3'hExo_like"/>
    <property type="match status" value="1"/>
</dbReference>
<feature type="domain" description="RanBP2-type" evidence="7">
    <location>
        <begin position="43"/>
        <end position="72"/>
    </location>
</feature>
<dbReference type="PANTHER" id="PTHR23044:SF61">
    <property type="entry name" value="3'-5' EXORIBONUCLEASE 1-RELATED"/>
    <property type="match status" value="1"/>
</dbReference>
<dbReference type="SMART" id="SM00547">
    <property type="entry name" value="ZnF_RBZ"/>
    <property type="match status" value="2"/>
</dbReference>
<evidence type="ECO:0000259" key="7">
    <source>
        <dbReference type="PROSITE" id="PS50199"/>
    </source>
</evidence>
<sequence length="300" mass="35008">MSTFKQGDWYCLKCNDHQFAKNILCRKCGNLRPHGKEIQANVRDGDWICSKCSSHQFGFRENCRDCGTPRNGIKKEQRFEKEYYLVIDFEANCSGKEKRDHEIIEFPAVLINSTTGVTVAEFRSFVKMITHKHLSEFIKELTHITNEQVYSGYDWETCLIEFEKWCHQYNLTYENTTVVTCGNWDLKTMLHNQLKISKTKLTKYLNNLFGCWTNVKVYFAEYTKSRPCGMDGMLEYLGIELTGHHHSGLDDSRNIAKICHALTLMGCDITTPTDVRESTFWYREHGLSWKRNKDGLIVKC</sequence>
<feature type="domain" description="RanBP2-type" evidence="7">
    <location>
        <begin position="5"/>
        <end position="34"/>
    </location>
</feature>